<feature type="transmembrane region" description="Helical" evidence="7">
    <location>
        <begin position="194"/>
        <end position="213"/>
    </location>
</feature>
<keyword evidence="4 7" id="KW-0812">Transmembrane</keyword>
<evidence type="ECO:0000313" key="10">
    <source>
        <dbReference type="Proteomes" id="UP000317638"/>
    </source>
</evidence>
<dbReference type="PANTHER" id="PTHR30151:SF0">
    <property type="entry name" value="ABC TRANSPORTER PERMEASE PROTEIN MJ0413-RELATED"/>
    <property type="match status" value="1"/>
</dbReference>
<evidence type="ECO:0000256" key="2">
    <source>
        <dbReference type="ARBA" id="ARBA00022448"/>
    </source>
</evidence>
<evidence type="ECO:0000313" key="9">
    <source>
        <dbReference type="EMBL" id="TRY18220.1"/>
    </source>
</evidence>
<feature type="transmembrane region" description="Helical" evidence="7">
    <location>
        <begin position="163"/>
        <end position="188"/>
    </location>
</feature>
<dbReference type="SUPFAM" id="SSF161098">
    <property type="entry name" value="MetI-like"/>
    <property type="match status" value="1"/>
</dbReference>
<name>A0A553K0J0_9ACTN</name>
<dbReference type="Gene3D" id="1.10.3720.10">
    <property type="entry name" value="MetI-like"/>
    <property type="match status" value="1"/>
</dbReference>
<proteinExistence type="inferred from homology"/>
<feature type="domain" description="ABC transmembrane type-1" evidence="8">
    <location>
        <begin position="65"/>
        <end position="245"/>
    </location>
</feature>
<evidence type="ECO:0000256" key="3">
    <source>
        <dbReference type="ARBA" id="ARBA00022475"/>
    </source>
</evidence>
<dbReference type="Pfam" id="PF00528">
    <property type="entry name" value="BPD_transp_1"/>
    <property type="match status" value="1"/>
</dbReference>
<dbReference type="EMBL" id="VKKG01000003">
    <property type="protein sequence ID" value="TRY18220.1"/>
    <property type="molecule type" value="Genomic_DNA"/>
</dbReference>
<gene>
    <name evidence="9" type="ORF">FOJ82_09265</name>
</gene>
<dbReference type="GO" id="GO:0005886">
    <property type="term" value="C:plasma membrane"/>
    <property type="evidence" value="ECO:0007669"/>
    <property type="project" value="UniProtKB-SubCell"/>
</dbReference>
<comment type="caution">
    <text evidence="9">The sequence shown here is derived from an EMBL/GenBank/DDBJ whole genome shotgun (WGS) entry which is preliminary data.</text>
</comment>
<accession>A0A553K0J0</accession>
<feature type="transmembrane region" description="Helical" evidence="7">
    <location>
        <begin position="131"/>
        <end position="151"/>
    </location>
</feature>
<dbReference type="AlphaFoldDB" id="A0A553K0J0"/>
<dbReference type="RefSeq" id="WP_143938196.1">
    <property type="nucleotide sequence ID" value="NZ_VKKG01000003.1"/>
</dbReference>
<keyword evidence="5 7" id="KW-1133">Transmembrane helix</keyword>
<feature type="transmembrane region" description="Helical" evidence="7">
    <location>
        <begin position="220"/>
        <end position="241"/>
    </location>
</feature>
<dbReference type="FunFam" id="1.10.3720.10:FF:000003">
    <property type="entry name" value="Aliphatic sulfonate ABC transporter permease"/>
    <property type="match status" value="1"/>
</dbReference>
<reference evidence="9 10" key="1">
    <citation type="submission" date="2019-07" db="EMBL/GenBank/DDBJ databases">
        <authorList>
            <person name="Zhou L.-Y."/>
        </authorList>
    </citation>
    <scope>NUCLEOTIDE SEQUENCE [LARGE SCALE GENOMIC DNA]</scope>
    <source>
        <strain evidence="9 10">YIM 101269</strain>
    </source>
</reference>
<dbReference type="InterPro" id="IPR000515">
    <property type="entry name" value="MetI-like"/>
</dbReference>
<evidence type="ECO:0000256" key="6">
    <source>
        <dbReference type="ARBA" id="ARBA00023136"/>
    </source>
</evidence>
<feature type="transmembrane region" description="Helical" evidence="7">
    <location>
        <begin position="72"/>
        <end position="93"/>
    </location>
</feature>
<evidence type="ECO:0000256" key="1">
    <source>
        <dbReference type="ARBA" id="ARBA00004651"/>
    </source>
</evidence>
<comment type="subcellular location">
    <subcellularLocation>
        <location evidence="1 7">Cell membrane</location>
        <topology evidence="1 7">Multi-pass membrane protein</topology>
    </subcellularLocation>
</comment>
<evidence type="ECO:0000256" key="4">
    <source>
        <dbReference type="ARBA" id="ARBA00022692"/>
    </source>
</evidence>
<keyword evidence="10" id="KW-1185">Reference proteome</keyword>
<dbReference type="InterPro" id="IPR035906">
    <property type="entry name" value="MetI-like_sf"/>
</dbReference>
<feature type="transmembrane region" description="Helical" evidence="7">
    <location>
        <begin position="12"/>
        <end position="34"/>
    </location>
</feature>
<keyword evidence="2 7" id="KW-0813">Transport</keyword>
<dbReference type="Proteomes" id="UP000317638">
    <property type="component" value="Unassembled WGS sequence"/>
</dbReference>
<dbReference type="PROSITE" id="PS50928">
    <property type="entry name" value="ABC_TM1"/>
    <property type="match status" value="1"/>
</dbReference>
<evidence type="ECO:0000259" key="8">
    <source>
        <dbReference type="PROSITE" id="PS50928"/>
    </source>
</evidence>
<dbReference type="GO" id="GO:0042918">
    <property type="term" value="P:alkanesulfonate transmembrane transport"/>
    <property type="evidence" value="ECO:0007669"/>
    <property type="project" value="UniProtKB-ARBA"/>
</dbReference>
<keyword evidence="3" id="KW-1003">Cell membrane</keyword>
<evidence type="ECO:0000256" key="7">
    <source>
        <dbReference type="RuleBase" id="RU363032"/>
    </source>
</evidence>
<protein>
    <submittedName>
        <fullName evidence="9">ABC transporter permease</fullName>
    </submittedName>
</protein>
<organism evidence="9 10">
    <name type="scientific">Tessaracoccus rhinocerotis</name>
    <dbReference type="NCBI Taxonomy" id="1689449"/>
    <lineage>
        <taxon>Bacteria</taxon>
        <taxon>Bacillati</taxon>
        <taxon>Actinomycetota</taxon>
        <taxon>Actinomycetes</taxon>
        <taxon>Propionibacteriales</taxon>
        <taxon>Propionibacteriaceae</taxon>
        <taxon>Tessaracoccus</taxon>
    </lineage>
</organism>
<sequence>MAARSSRTRRPVNYWYHALGVASVIGGLGLWWLASVLNPTTLPGPVDVAARAGELFLDGTLQEHLLASLQRVLLGFVIGSGLAIPLGFLMGWYKPFRAILEPWTQFFRTIPPLALIPLMIVLLGIGEVPKVAVISLAAFLVSIVATFQGVLNVDKTLINAGRVLGASDLVIFRSIVIPASTPFIMVGLRQGLGSAWATVVAAELIAAQLGLGFMMQRAQIYYDLPTIFVGVVIIGLLGLVMDRVLLWADSVLTSWQERR</sequence>
<feature type="transmembrane region" description="Helical" evidence="7">
    <location>
        <begin position="105"/>
        <end position="125"/>
    </location>
</feature>
<dbReference type="CDD" id="cd06261">
    <property type="entry name" value="TM_PBP2"/>
    <property type="match status" value="1"/>
</dbReference>
<dbReference type="PANTHER" id="PTHR30151">
    <property type="entry name" value="ALKANE SULFONATE ABC TRANSPORTER-RELATED, MEMBRANE SUBUNIT"/>
    <property type="match status" value="1"/>
</dbReference>
<evidence type="ECO:0000256" key="5">
    <source>
        <dbReference type="ARBA" id="ARBA00022989"/>
    </source>
</evidence>
<keyword evidence="6 7" id="KW-0472">Membrane</keyword>
<dbReference type="OrthoDB" id="3173654at2"/>
<comment type="similarity">
    <text evidence="7">Belongs to the binding-protein-dependent transport system permease family.</text>
</comment>